<evidence type="ECO:0000313" key="1">
    <source>
        <dbReference type="EMBL" id="MQU27326.1"/>
    </source>
</evidence>
<dbReference type="EMBL" id="WIVW01000014">
    <property type="protein sequence ID" value="MQU27326.1"/>
    <property type="molecule type" value="Genomic_DNA"/>
</dbReference>
<organism evidence="1 2">
    <name type="scientific">Pseudomonas helleri</name>
    <dbReference type="NCBI Taxonomy" id="1608996"/>
    <lineage>
        <taxon>Bacteria</taxon>
        <taxon>Pseudomonadati</taxon>
        <taxon>Pseudomonadota</taxon>
        <taxon>Gammaproteobacteria</taxon>
        <taxon>Pseudomonadales</taxon>
        <taxon>Pseudomonadaceae</taxon>
        <taxon>Pseudomonas</taxon>
    </lineage>
</organism>
<reference evidence="1 2" key="1">
    <citation type="submission" date="2019-10" db="EMBL/GenBank/DDBJ databases">
        <title>Evaluation of single-gene subtyping targets for Pseudomonas.</title>
        <authorList>
            <person name="Reichler S.J."/>
            <person name="Orsi R.H."/>
            <person name="Wiedmann M."/>
            <person name="Martin N.H."/>
            <person name="Murphy S.I."/>
        </authorList>
    </citation>
    <scope>NUCLEOTIDE SEQUENCE [LARGE SCALE GENOMIC DNA]</scope>
    <source>
        <strain evidence="1 2">FSL R10-1984</strain>
    </source>
</reference>
<dbReference type="Pfam" id="PF07867">
    <property type="entry name" value="DUF1654"/>
    <property type="match status" value="1"/>
</dbReference>
<sequence>MVPSKPVAEKTYGSYELMGLRIQKIVNSHIAQKTRSAIVSKGIHELDEDWNQLLSDLEETDGVKVSLTENGAAKITWQSLDE</sequence>
<evidence type="ECO:0000313" key="2">
    <source>
        <dbReference type="Proteomes" id="UP000437970"/>
    </source>
</evidence>
<protein>
    <submittedName>
        <fullName evidence="1">DUF1654 domain-containing protein</fullName>
    </submittedName>
</protein>
<name>A0A7X1XYW6_9PSED</name>
<dbReference type="AlphaFoldDB" id="A0A7X1XYW6"/>
<proteinExistence type="predicted"/>
<gene>
    <name evidence="1" type="ORF">GHO29_12600</name>
</gene>
<accession>A0A7X1XYW6</accession>
<dbReference type="RefSeq" id="WP_153379236.1">
    <property type="nucleotide sequence ID" value="NZ_WIVW01000014.1"/>
</dbReference>
<comment type="caution">
    <text evidence="1">The sequence shown here is derived from an EMBL/GenBank/DDBJ whole genome shotgun (WGS) entry which is preliminary data.</text>
</comment>
<dbReference type="InterPro" id="IPR012449">
    <property type="entry name" value="Phage_F116_Orf28"/>
</dbReference>
<dbReference type="Proteomes" id="UP000437970">
    <property type="component" value="Unassembled WGS sequence"/>
</dbReference>